<sequence>MPWGTPRIKERITRLDRIDLWSRRFTTMLFPPPEHRRESNTRTYTYRIINPPPPQADPVLRVIKQTIRELCRDEPYLAAAEVQVWNATSSPPLWPLSQANRDIGIKFYLFKETYDEFHATHPVRVIPSGRGLTADMIEVRHRKRWHPLKAWLKRLPRKKYMERIYDKDHIQRAWWDQNGKAFAIMELPTEVRLILLQHILGGKIYPQVRTPIESDSPRITLGTGSCWSWDNDLDAGSVNRDIMSVSKLIRKESFVAAWEGTFKHFTTSEDLSEVINFPKAPTSLNWLAKINLSFSIREYFIFFGVTVHPFIRYDQAQAPARVLQTLTTLTSLDLLFFNPNSGDANPWRDWYYALMYISEDQPQYERMMGEFCHTPVVDWILTFALPFIKRIPKVYLSGCIKTITRKKWEHIIENEYLLKDEDYRTHGYDWPTAIEEIQLITENELPPMCHCPLPCMRSGGDLYADVDYPEFDYDDSWVPPPPEPSPPPSVGSGSPAQSPRRKLSGESQDGADLGSHPIEI</sequence>
<dbReference type="Proteomes" id="UP000799770">
    <property type="component" value="Unassembled WGS sequence"/>
</dbReference>
<feature type="region of interest" description="Disordered" evidence="1">
    <location>
        <begin position="473"/>
        <end position="520"/>
    </location>
</feature>
<accession>A0A6A5YUN4</accession>
<name>A0A6A5YUN4_9PLEO</name>
<gene>
    <name evidence="2" type="ORF">BDV96DRAFT_650821</name>
</gene>
<protein>
    <submittedName>
        <fullName evidence="2">Uncharacterized protein</fullName>
    </submittedName>
</protein>
<dbReference type="OrthoDB" id="5335493at2759"/>
<evidence type="ECO:0000256" key="1">
    <source>
        <dbReference type="SAM" id="MobiDB-lite"/>
    </source>
</evidence>
<organism evidence="2 3">
    <name type="scientific">Lophiotrema nucula</name>
    <dbReference type="NCBI Taxonomy" id="690887"/>
    <lineage>
        <taxon>Eukaryota</taxon>
        <taxon>Fungi</taxon>
        <taxon>Dikarya</taxon>
        <taxon>Ascomycota</taxon>
        <taxon>Pezizomycotina</taxon>
        <taxon>Dothideomycetes</taxon>
        <taxon>Pleosporomycetidae</taxon>
        <taxon>Pleosporales</taxon>
        <taxon>Lophiotremataceae</taxon>
        <taxon>Lophiotrema</taxon>
    </lineage>
</organism>
<keyword evidence="3" id="KW-1185">Reference proteome</keyword>
<feature type="compositionally biased region" description="Pro residues" evidence="1">
    <location>
        <begin position="478"/>
        <end position="489"/>
    </location>
</feature>
<evidence type="ECO:0000313" key="3">
    <source>
        <dbReference type="Proteomes" id="UP000799770"/>
    </source>
</evidence>
<reference evidence="2" key="1">
    <citation type="journal article" date="2020" name="Stud. Mycol.">
        <title>101 Dothideomycetes genomes: a test case for predicting lifestyles and emergence of pathogens.</title>
        <authorList>
            <person name="Haridas S."/>
            <person name="Albert R."/>
            <person name="Binder M."/>
            <person name="Bloem J."/>
            <person name="Labutti K."/>
            <person name="Salamov A."/>
            <person name="Andreopoulos B."/>
            <person name="Baker S."/>
            <person name="Barry K."/>
            <person name="Bills G."/>
            <person name="Bluhm B."/>
            <person name="Cannon C."/>
            <person name="Castanera R."/>
            <person name="Culley D."/>
            <person name="Daum C."/>
            <person name="Ezra D."/>
            <person name="Gonzalez J."/>
            <person name="Henrissat B."/>
            <person name="Kuo A."/>
            <person name="Liang C."/>
            <person name="Lipzen A."/>
            <person name="Lutzoni F."/>
            <person name="Magnuson J."/>
            <person name="Mondo S."/>
            <person name="Nolan M."/>
            <person name="Ohm R."/>
            <person name="Pangilinan J."/>
            <person name="Park H.-J."/>
            <person name="Ramirez L."/>
            <person name="Alfaro M."/>
            <person name="Sun H."/>
            <person name="Tritt A."/>
            <person name="Yoshinaga Y."/>
            <person name="Zwiers L.-H."/>
            <person name="Turgeon B."/>
            <person name="Goodwin S."/>
            <person name="Spatafora J."/>
            <person name="Crous P."/>
            <person name="Grigoriev I."/>
        </authorList>
    </citation>
    <scope>NUCLEOTIDE SEQUENCE</scope>
    <source>
        <strain evidence="2">CBS 627.86</strain>
    </source>
</reference>
<dbReference type="EMBL" id="ML977337">
    <property type="protein sequence ID" value="KAF2110716.1"/>
    <property type="molecule type" value="Genomic_DNA"/>
</dbReference>
<evidence type="ECO:0000313" key="2">
    <source>
        <dbReference type="EMBL" id="KAF2110716.1"/>
    </source>
</evidence>
<proteinExistence type="predicted"/>
<dbReference type="AlphaFoldDB" id="A0A6A5YUN4"/>